<dbReference type="Gene3D" id="1.20.5.1930">
    <property type="match status" value="1"/>
</dbReference>
<dbReference type="InParanoid" id="D6U0U9"/>
<sequence>MIHMLFHLFTKKGEKKPELQDQQKRSLNWFLFFWLGFIYVQYMLPRIATLLQNDDENLSSVPSLENLFPKDTRSAIIFALVAFTLLMAFHSGLHWSALFRDVKRRYLWFYFPLQIACIWLIYLMTDGAKGSGDTLLGLCLMLAIEAIILFKRISLIIVAATGCLLFYLAMQGFNLLTATQQDLPVVPKLIAVLTESSALIPFVCASVMLYIQQTRAHQRDQNLLRELETAHIQLEDYAARVQDLTLTTERQRMARELHDTLAQGLVGLTMQLETIDSLLIRQRCEQARTIVQQAMTRSRATITSARSAITDLRTEIPTTRDILVAIEVEAEHFTMATGIPCPCSLETKFPDEYYEHLLRMVSEGLTNIARHAQANQAWIRASVENEAITLEIGDNGVGFESAKITTGHYGLLGLRERARLMNGQLLVSSKPDKGTTVRLCLPLQRGGEDERKAG</sequence>
<accession>D6U0U9</accession>
<dbReference type="InterPro" id="IPR005467">
    <property type="entry name" value="His_kinase_dom"/>
</dbReference>
<dbReference type="PANTHER" id="PTHR24421">
    <property type="entry name" value="NITRATE/NITRITE SENSOR PROTEIN NARX-RELATED"/>
    <property type="match status" value="1"/>
</dbReference>
<feature type="transmembrane region" description="Helical" evidence="4">
    <location>
        <begin position="155"/>
        <end position="177"/>
    </location>
</feature>
<dbReference type="STRING" id="485913.Krac_3251"/>
<gene>
    <name evidence="6" type="ORF">Krac_3251</name>
</gene>
<keyword evidence="4" id="KW-0472">Membrane</keyword>
<evidence type="ECO:0000256" key="3">
    <source>
        <dbReference type="ARBA" id="ARBA00023012"/>
    </source>
</evidence>
<keyword evidence="4" id="KW-1133">Transmembrane helix</keyword>
<dbReference type="SUPFAM" id="SSF55874">
    <property type="entry name" value="ATPase domain of HSP90 chaperone/DNA topoisomerase II/histidine kinase"/>
    <property type="match status" value="1"/>
</dbReference>
<keyword evidence="7" id="KW-1185">Reference proteome</keyword>
<comment type="caution">
    <text evidence="6">The sequence shown here is derived from an EMBL/GenBank/DDBJ whole genome shotgun (WGS) entry which is preliminary data.</text>
</comment>
<keyword evidence="4" id="KW-0812">Transmembrane</keyword>
<feature type="transmembrane region" description="Helical" evidence="4">
    <location>
        <begin position="131"/>
        <end position="150"/>
    </location>
</feature>
<feature type="domain" description="Histidine kinase" evidence="5">
    <location>
        <begin position="357"/>
        <end position="445"/>
    </location>
</feature>
<name>D6U0U9_KTERA</name>
<keyword evidence="3" id="KW-0902">Two-component regulatory system</keyword>
<dbReference type="FunCoup" id="D6U0U9">
    <property type="interactions" value="228"/>
</dbReference>
<dbReference type="Gene3D" id="3.30.565.10">
    <property type="entry name" value="Histidine kinase-like ATPase, C-terminal domain"/>
    <property type="match status" value="1"/>
</dbReference>
<dbReference type="RefSeq" id="WP_007920557.1">
    <property type="nucleotide sequence ID" value="NZ_ADVG01000004.1"/>
</dbReference>
<dbReference type="Pfam" id="PF07730">
    <property type="entry name" value="HisKA_3"/>
    <property type="match status" value="1"/>
</dbReference>
<feature type="transmembrane region" description="Helical" evidence="4">
    <location>
        <begin position="26"/>
        <end position="44"/>
    </location>
</feature>
<proteinExistence type="predicted"/>
<dbReference type="AlphaFoldDB" id="D6U0U9"/>
<dbReference type="EC" id="2.7.13.3" evidence="6"/>
<dbReference type="GO" id="GO:0000155">
    <property type="term" value="F:phosphorelay sensor kinase activity"/>
    <property type="evidence" value="ECO:0007669"/>
    <property type="project" value="InterPro"/>
</dbReference>
<protein>
    <submittedName>
        <fullName evidence="6">Integral membrane sensor signal transduction histidine kinase</fullName>
        <ecNumber evidence="6">2.7.13.3</ecNumber>
    </submittedName>
</protein>
<feature type="transmembrane region" description="Helical" evidence="4">
    <location>
        <begin position="75"/>
        <end position="95"/>
    </location>
</feature>
<dbReference type="InterPro" id="IPR011712">
    <property type="entry name" value="Sig_transdc_His_kin_sub3_dim/P"/>
</dbReference>
<feature type="transmembrane region" description="Helical" evidence="4">
    <location>
        <begin position="107"/>
        <end position="125"/>
    </location>
</feature>
<keyword evidence="2 6" id="KW-0418">Kinase</keyword>
<organism evidence="6 7">
    <name type="scientific">Ktedonobacter racemifer DSM 44963</name>
    <dbReference type="NCBI Taxonomy" id="485913"/>
    <lineage>
        <taxon>Bacteria</taxon>
        <taxon>Bacillati</taxon>
        <taxon>Chloroflexota</taxon>
        <taxon>Ktedonobacteria</taxon>
        <taxon>Ktedonobacterales</taxon>
        <taxon>Ktedonobacteraceae</taxon>
        <taxon>Ktedonobacter</taxon>
    </lineage>
</organism>
<dbReference type="InterPro" id="IPR003594">
    <property type="entry name" value="HATPase_dom"/>
</dbReference>
<evidence type="ECO:0000259" key="5">
    <source>
        <dbReference type="PROSITE" id="PS50109"/>
    </source>
</evidence>
<dbReference type="GO" id="GO:0016020">
    <property type="term" value="C:membrane"/>
    <property type="evidence" value="ECO:0007669"/>
    <property type="project" value="InterPro"/>
</dbReference>
<evidence type="ECO:0000313" key="7">
    <source>
        <dbReference type="Proteomes" id="UP000004508"/>
    </source>
</evidence>
<dbReference type="SMART" id="SM00387">
    <property type="entry name" value="HATPase_c"/>
    <property type="match status" value="1"/>
</dbReference>
<dbReference type="EMBL" id="ADVG01000004">
    <property type="protein sequence ID" value="EFH82439.1"/>
    <property type="molecule type" value="Genomic_DNA"/>
</dbReference>
<evidence type="ECO:0000256" key="1">
    <source>
        <dbReference type="ARBA" id="ARBA00022679"/>
    </source>
</evidence>
<dbReference type="Pfam" id="PF02518">
    <property type="entry name" value="HATPase_c"/>
    <property type="match status" value="1"/>
</dbReference>
<reference evidence="6 7" key="1">
    <citation type="journal article" date="2011" name="Stand. Genomic Sci.">
        <title>Non-contiguous finished genome sequence and contextual data of the filamentous soil bacterium Ktedonobacter racemifer type strain (SOSP1-21).</title>
        <authorList>
            <person name="Chang Y.J."/>
            <person name="Land M."/>
            <person name="Hauser L."/>
            <person name="Chertkov O."/>
            <person name="Del Rio T.G."/>
            <person name="Nolan M."/>
            <person name="Copeland A."/>
            <person name="Tice H."/>
            <person name="Cheng J.F."/>
            <person name="Lucas S."/>
            <person name="Han C."/>
            <person name="Goodwin L."/>
            <person name="Pitluck S."/>
            <person name="Ivanova N."/>
            <person name="Ovchinikova G."/>
            <person name="Pati A."/>
            <person name="Chen A."/>
            <person name="Palaniappan K."/>
            <person name="Mavromatis K."/>
            <person name="Liolios K."/>
            <person name="Brettin T."/>
            <person name="Fiebig A."/>
            <person name="Rohde M."/>
            <person name="Abt B."/>
            <person name="Goker M."/>
            <person name="Detter J.C."/>
            <person name="Woyke T."/>
            <person name="Bristow J."/>
            <person name="Eisen J.A."/>
            <person name="Markowitz V."/>
            <person name="Hugenholtz P."/>
            <person name="Kyrpides N.C."/>
            <person name="Klenk H.P."/>
            <person name="Lapidus A."/>
        </authorList>
    </citation>
    <scope>NUCLEOTIDE SEQUENCE [LARGE SCALE GENOMIC DNA]</scope>
    <source>
        <strain evidence="7">DSM 44963</strain>
    </source>
</reference>
<dbReference type="InterPro" id="IPR050482">
    <property type="entry name" value="Sensor_HK_TwoCompSys"/>
</dbReference>
<dbReference type="eggNOG" id="COG4585">
    <property type="taxonomic scope" value="Bacteria"/>
</dbReference>
<evidence type="ECO:0000256" key="4">
    <source>
        <dbReference type="SAM" id="Phobius"/>
    </source>
</evidence>
<dbReference type="InterPro" id="IPR036890">
    <property type="entry name" value="HATPase_C_sf"/>
</dbReference>
<dbReference type="PROSITE" id="PS50109">
    <property type="entry name" value="HIS_KIN"/>
    <property type="match status" value="1"/>
</dbReference>
<dbReference type="CDD" id="cd16917">
    <property type="entry name" value="HATPase_UhpB-NarQ-NarX-like"/>
    <property type="match status" value="1"/>
</dbReference>
<dbReference type="PANTHER" id="PTHR24421:SF55">
    <property type="entry name" value="SENSOR HISTIDINE KINASE YDFH"/>
    <property type="match status" value="1"/>
</dbReference>
<evidence type="ECO:0000256" key="2">
    <source>
        <dbReference type="ARBA" id="ARBA00022777"/>
    </source>
</evidence>
<dbReference type="Proteomes" id="UP000004508">
    <property type="component" value="Unassembled WGS sequence"/>
</dbReference>
<evidence type="ECO:0000313" key="6">
    <source>
        <dbReference type="EMBL" id="EFH82439.1"/>
    </source>
</evidence>
<keyword evidence="1 6" id="KW-0808">Transferase</keyword>
<dbReference type="GO" id="GO:0046983">
    <property type="term" value="F:protein dimerization activity"/>
    <property type="evidence" value="ECO:0007669"/>
    <property type="project" value="InterPro"/>
</dbReference>
<feature type="transmembrane region" description="Helical" evidence="4">
    <location>
        <begin position="189"/>
        <end position="211"/>
    </location>
</feature>